<dbReference type="EMBL" id="UINC01000233">
    <property type="protein sequence ID" value="SUZ51653.1"/>
    <property type="molecule type" value="Genomic_DNA"/>
</dbReference>
<name>A0A381NDP5_9ZZZZ</name>
<sequence>MIVKSIFHSIFDLLFRPGSSVGRASPF</sequence>
<dbReference type="AlphaFoldDB" id="A0A381NDP5"/>
<proteinExistence type="predicted"/>
<gene>
    <name evidence="1" type="ORF">METZ01_LOCUS4507</name>
</gene>
<protein>
    <submittedName>
        <fullName evidence="1">Uncharacterized protein</fullName>
    </submittedName>
</protein>
<evidence type="ECO:0000313" key="1">
    <source>
        <dbReference type="EMBL" id="SUZ51653.1"/>
    </source>
</evidence>
<accession>A0A381NDP5</accession>
<reference evidence="1" key="1">
    <citation type="submission" date="2018-05" db="EMBL/GenBank/DDBJ databases">
        <authorList>
            <person name="Lanie J.A."/>
            <person name="Ng W.-L."/>
            <person name="Kazmierczak K.M."/>
            <person name="Andrzejewski T.M."/>
            <person name="Davidsen T.M."/>
            <person name="Wayne K.J."/>
            <person name="Tettelin H."/>
            <person name="Glass J.I."/>
            <person name="Rusch D."/>
            <person name="Podicherti R."/>
            <person name="Tsui H.-C.T."/>
            <person name="Winkler M.E."/>
        </authorList>
    </citation>
    <scope>NUCLEOTIDE SEQUENCE</scope>
</reference>
<organism evidence="1">
    <name type="scientific">marine metagenome</name>
    <dbReference type="NCBI Taxonomy" id="408172"/>
    <lineage>
        <taxon>unclassified sequences</taxon>
        <taxon>metagenomes</taxon>
        <taxon>ecological metagenomes</taxon>
    </lineage>
</organism>